<proteinExistence type="predicted"/>
<feature type="transmembrane region" description="Helical" evidence="1">
    <location>
        <begin position="67"/>
        <end position="94"/>
    </location>
</feature>
<dbReference type="RefSeq" id="WP_109693313.1">
    <property type="nucleotide sequence ID" value="NZ_QGDD01000003.1"/>
</dbReference>
<organism evidence="2 3">
    <name type="scientific">Nocardioides silvaticus</name>
    <dbReference type="NCBI Taxonomy" id="2201891"/>
    <lineage>
        <taxon>Bacteria</taxon>
        <taxon>Bacillati</taxon>
        <taxon>Actinomycetota</taxon>
        <taxon>Actinomycetes</taxon>
        <taxon>Propionibacteriales</taxon>
        <taxon>Nocardioidaceae</taxon>
        <taxon>Nocardioides</taxon>
    </lineage>
</organism>
<evidence type="ECO:0008006" key="4">
    <source>
        <dbReference type="Google" id="ProtNLM"/>
    </source>
</evidence>
<dbReference type="Proteomes" id="UP000245507">
    <property type="component" value="Unassembled WGS sequence"/>
</dbReference>
<protein>
    <recommendedName>
        <fullName evidence="4">SHOCT domain-containing protein</fullName>
    </recommendedName>
</protein>
<keyword evidence="1" id="KW-1133">Transmembrane helix</keyword>
<dbReference type="EMBL" id="QGDD01000003">
    <property type="protein sequence ID" value="PWN03224.1"/>
    <property type="molecule type" value="Genomic_DNA"/>
</dbReference>
<dbReference type="AlphaFoldDB" id="A0A316TM62"/>
<feature type="transmembrane region" description="Helical" evidence="1">
    <location>
        <begin position="106"/>
        <end position="127"/>
    </location>
</feature>
<evidence type="ECO:0000256" key="1">
    <source>
        <dbReference type="SAM" id="Phobius"/>
    </source>
</evidence>
<name>A0A316TM62_9ACTN</name>
<sequence length="269" mass="28340">MKLASLGVVTALIGVFLGIPGLIGVGALWVVVGLVVWRFVQPRIKAREQAAAEPGPDGKPAAPKTPWVGAGSFVVGTAIYMVLGIPSLLVGALLIGIPDEHENWRWLPLVIGVIAVGIGVLSGVLYLTGSALSAAAGPAPTVPATIRIRSVRETGTYINERPRLEFELRVEPDAETEAAPYDVTKKATVPFTAIGSLRVGDGFRALVAGPEDPTSMEIDWDTPVPGTAAAPTGAGDVTARLAQLEELRRLDQITVEEYEAQRERILGTL</sequence>
<reference evidence="2 3" key="1">
    <citation type="submission" date="2018-05" db="EMBL/GenBank/DDBJ databases">
        <title>Nocardioides silvaticus genome.</title>
        <authorList>
            <person name="Li C."/>
            <person name="Wang G."/>
        </authorList>
    </citation>
    <scope>NUCLEOTIDE SEQUENCE [LARGE SCALE GENOMIC DNA]</scope>
    <source>
        <strain evidence="2 3">CCTCC AB 2018079</strain>
    </source>
</reference>
<dbReference type="OrthoDB" id="3823543at2"/>
<accession>A0A316TM62</accession>
<gene>
    <name evidence="2" type="ORF">DJ010_08885</name>
</gene>
<keyword evidence="1" id="KW-0472">Membrane</keyword>
<keyword evidence="1" id="KW-0812">Transmembrane</keyword>
<evidence type="ECO:0000313" key="2">
    <source>
        <dbReference type="EMBL" id="PWN03224.1"/>
    </source>
</evidence>
<feature type="transmembrane region" description="Helical" evidence="1">
    <location>
        <begin position="6"/>
        <end position="37"/>
    </location>
</feature>
<evidence type="ECO:0000313" key="3">
    <source>
        <dbReference type="Proteomes" id="UP000245507"/>
    </source>
</evidence>
<keyword evidence="3" id="KW-1185">Reference proteome</keyword>
<comment type="caution">
    <text evidence="2">The sequence shown here is derived from an EMBL/GenBank/DDBJ whole genome shotgun (WGS) entry which is preliminary data.</text>
</comment>